<dbReference type="Pfam" id="PF00015">
    <property type="entry name" value="MCPsignal"/>
    <property type="match status" value="1"/>
</dbReference>
<protein>
    <submittedName>
        <fullName evidence="5">Methyl-accepting chemotaxis protein</fullName>
    </submittedName>
</protein>
<comment type="caution">
    <text evidence="5">The sequence shown here is derived from an EMBL/GenBank/DDBJ whole genome shotgun (WGS) entry which is preliminary data.</text>
</comment>
<dbReference type="InterPro" id="IPR004089">
    <property type="entry name" value="MCPsignal_dom"/>
</dbReference>
<keyword evidence="1" id="KW-0807">Transducer</keyword>
<organism evidence="5">
    <name type="scientific">marine sediment metagenome</name>
    <dbReference type="NCBI Taxonomy" id="412755"/>
    <lineage>
        <taxon>unclassified sequences</taxon>
        <taxon>metagenomes</taxon>
        <taxon>ecological metagenomes</taxon>
    </lineage>
</organism>
<accession>A0A1B6NX38</accession>
<comment type="similarity">
    <text evidence="2">Belongs to the methyl-accepting chemotaxis (MCP) protein family.</text>
</comment>
<dbReference type="PANTHER" id="PTHR32089:SF70">
    <property type="entry name" value="ENERGY TAXIS MODULATING METHYL ACCEPTING SENSORY TRANSDUCER"/>
    <property type="match status" value="1"/>
</dbReference>
<dbReference type="GO" id="GO:0006935">
    <property type="term" value="P:chemotaxis"/>
    <property type="evidence" value="ECO:0007669"/>
    <property type="project" value="InterPro"/>
</dbReference>
<dbReference type="GO" id="GO:0004888">
    <property type="term" value="F:transmembrane signaling receptor activity"/>
    <property type="evidence" value="ECO:0007669"/>
    <property type="project" value="InterPro"/>
</dbReference>
<dbReference type="GO" id="GO:0016020">
    <property type="term" value="C:membrane"/>
    <property type="evidence" value="ECO:0007669"/>
    <property type="project" value="InterPro"/>
</dbReference>
<dbReference type="SMART" id="SM00283">
    <property type="entry name" value="MA"/>
    <property type="match status" value="1"/>
</dbReference>
<evidence type="ECO:0000256" key="3">
    <source>
        <dbReference type="SAM" id="MobiDB-lite"/>
    </source>
</evidence>
<feature type="region of interest" description="Disordered" evidence="3">
    <location>
        <begin position="1"/>
        <end position="24"/>
    </location>
</feature>
<evidence type="ECO:0000256" key="2">
    <source>
        <dbReference type="ARBA" id="ARBA00029447"/>
    </source>
</evidence>
<sequence>MDKQREQVTVTSTNTKNVQDKSRSNLAQINEAMDALRTITRQSTDIGLLVQKSSDQVSNQAEQAESSAQVIGRLDDNSRSIGSILDVIKTIAEQTNLLALNAAIEAARAGEQGRGFAVVADEVRTLANRTHDSTEEIEQMIGNLQKDAAQAVKAINAGREQAQAGVEITQQVSQQVESIREIIERLSDINEHIVEDTEQQDVLLGDVATSLNRIVALADSSAQSTRQSNESTMMLDAQTESLRKAVERFQL</sequence>
<dbReference type="PROSITE" id="PS50111">
    <property type="entry name" value="CHEMOTAXIS_TRANSDUC_2"/>
    <property type="match status" value="1"/>
</dbReference>
<dbReference type="AlphaFoldDB" id="A0A1B6NX38"/>
<reference evidence="5" key="1">
    <citation type="submission" date="2013-11" db="EMBL/GenBank/DDBJ databases">
        <title>Microbial diversity, functional groups and degradation webs in Northern and Southern Mediterranean and Red Sea marine crude oil polluted sites.</title>
        <authorList>
            <person name="Daffonchio D."/>
            <person name="Mapelli F."/>
            <person name="Ferrer M."/>
            <person name="Richter M."/>
            <person name="Cherif A."/>
            <person name="Malkawi H.I."/>
            <person name="Yakimov M.M."/>
            <person name="Abdel-Fattah Y.R."/>
            <person name="Blaghen M."/>
            <person name="Golyshin P.N."/>
            <person name="Kalogerakis N."/>
            <person name="Boon N."/>
            <person name="Magagnini M."/>
            <person name="Fava F."/>
        </authorList>
    </citation>
    <scope>NUCLEOTIDE SEQUENCE</scope>
</reference>
<evidence type="ECO:0000259" key="4">
    <source>
        <dbReference type="PROSITE" id="PS50111"/>
    </source>
</evidence>
<evidence type="ECO:0000313" key="5">
    <source>
        <dbReference type="EMBL" id="KTF07297.1"/>
    </source>
</evidence>
<name>A0A1B6NX38_9ZZZZ</name>
<proteinExistence type="inferred from homology"/>
<gene>
    <name evidence="5" type="ORF">MGSAQ_001210</name>
</gene>
<dbReference type="PANTHER" id="PTHR32089">
    <property type="entry name" value="METHYL-ACCEPTING CHEMOTAXIS PROTEIN MCPB"/>
    <property type="match status" value="1"/>
</dbReference>
<dbReference type="GO" id="GO:0007165">
    <property type="term" value="P:signal transduction"/>
    <property type="evidence" value="ECO:0007669"/>
    <property type="project" value="UniProtKB-KW"/>
</dbReference>
<feature type="domain" description="Methyl-accepting transducer" evidence="4">
    <location>
        <begin position="1"/>
        <end position="215"/>
    </location>
</feature>
<evidence type="ECO:0000256" key="1">
    <source>
        <dbReference type="ARBA" id="ARBA00023224"/>
    </source>
</evidence>
<dbReference type="Gene3D" id="1.10.287.950">
    <property type="entry name" value="Methyl-accepting chemotaxis protein"/>
    <property type="match status" value="1"/>
</dbReference>
<dbReference type="PRINTS" id="PR00260">
    <property type="entry name" value="CHEMTRNSDUCR"/>
</dbReference>
<dbReference type="EMBL" id="AYSL01000637">
    <property type="protein sequence ID" value="KTF07297.1"/>
    <property type="molecule type" value="Genomic_DNA"/>
</dbReference>
<feature type="compositionally biased region" description="Polar residues" evidence="3">
    <location>
        <begin position="7"/>
        <end position="17"/>
    </location>
</feature>
<dbReference type="InterPro" id="IPR004090">
    <property type="entry name" value="Chemotax_Me-accpt_rcpt"/>
</dbReference>
<dbReference type="SUPFAM" id="SSF58104">
    <property type="entry name" value="Methyl-accepting chemotaxis protein (MCP) signaling domain"/>
    <property type="match status" value="1"/>
</dbReference>